<keyword evidence="1" id="KW-0175">Coiled coil</keyword>
<sequence length="166" mass="18804">MHTSFLTLHGIAYKDLIHSWCGRISRRRSQIERDPGNLIMSPKIKQAVLSRLKLLVRFPARNDSNGWRMFKTIREQELDEMKKRLKENEDEAAALREMHAKVEKDMGPQDPATLAAYLAGKEEVDARSVFVGNGPLQHTQSMSGLKDITESSNSRESFSSGTHPGR</sequence>
<accession>A0A816MG92</accession>
<protein>
    <submittedName>
        <fullName evidence="3">(rape) hypothetical protein</fullName>
    </submittedName>
</protein>
<feature type="compositionally biased region" description="Low complexity" evidence="2">
    <location>
        <begin position="151"/>
        <end position="160"/>
    </location>
</feature>
<evidence type="ECO:0000256" key="2">
    <source>
        <dbReference type="SAM" id="MobiDB-lite"/>
    </source>
</evidence>
<evidence type="ECO:0000313" key="3">
    <source>
        <dbReference type="EMBL" id="CAF1995914.1"/>
    </source>
</evidence>
<organism evidence="3">
    <name type="scientific">Brassica napus</name>
    <name type="common">Rape</name>
    <dbReference type="NCBI Taxonomy" id="3708"/>
    <lineage>
        <taxon>Eukaryota</taxon>
        <taxon>Viridiplantae</taxon>
        <taxon>Streptophyta</taxon>
        <taxon>Embryophyta</taxon>
        <taxon>Tracheophyta</taxon>
        <taxon>Spermatophyta</taxon>
        <taxon>Magnoliopsida</taxon>
        <taxon>eudicotyledons</taxon>
        <taxon>Gunneridae</taxon>
        <taxon>Pentapetalae</taxon>
        <taxon>rosids</taxon>
        <taxon>malvids</taxon>
        <taxon>Brassicales</taxon>
        <taxon>Brassicaceae</taxon>
        <taxon>Brassiceae</taxon>
        <taxon>Brassica</taxon>
    </lineage>
</organism>
<dbReference type="AlphaFoldDB" id="A0A816MG92"/>
<dbReference type="EMBL" id="HG994371">
    <property type="protein sequence ID" value="CAF1995914.1"/>
    <property type="molecule type" value="Genomic_DNA"/>
</dbReference>
<gene>
    <name evidence="3" type="ORF">DARMORV10_C07P30920.1</name>
</gene>
<name>A0A816MG92_BRANA</name>
<reference evidence="3" key="1">
    <citation type="submission" date="2021-01" db="EMBL/GenBank/DDBJ databases">
        <authorList>
            <consortium name="Genoscope - CEA"/>
            <person name="William W."/>
        </authorList>
    </citation>
    <scope>NUCLEOTIDE SEQUENCE</scope>
</reference>
<dbReference type="Proteomes" id="UP001295469">
    <property type="component" value="Chromosome C07"/>
</dbReference>
<feature type="region of interest" description="Disordered" evidence="2">
    <location>
        <begin position="132"/>
        <end position="166"/>
    </location>
</feature>
<feature type="coiled-coil region" evidence="1">
    <location>
        <begin position="71"/>
        <end position="105"/>
    </location>
</feature>
<evidence type="ECO:0000256" key="1">
    <source>
        <dbReference type="SAM" id="Coils"/>
    </source>
</evidence>
<proteinExistence type="predicted"/>